<proteinExistence type="predicted"/>
<sequence>MALNCSSRSLLLSDDCAGKMLGCGCWSEEASPLSSCGFNSLWWDELELELEEGVEESDPVARLPSDPFEMNLEATSATITAAIANCIEDFTARSGCQPFGSGGNDDFIVDLLNYTFIFAPNPCVDGYMGVFEGSFWSGGPSGFLDASQPSWLPPDASCSQPSGFAESPFSSQDAALACCDVVGAGPSGFAESPSSSQYAVLACCDAVGAAPCGFAENPSSSYDAALVCCDAVGSDPVQEGNDAHPGIFVALGYLGLRDILSIEMVCKSLRSAVRSEFCSWKCIHIDSQLGEKISDADLLRLTQKSPGVLQCLSLVRCKNVTDQGLKAVLQSNPQLTKLGIFGNVRITHQGLLDNLKSFNVEASIGIKKLRVNITSLSKEMYEELLSLLKIDKGLALHKQEPRFFHADCFLSDHHGGYAPDCFLPDLHDEYALDIERCPLCDKYKHVYDCPAEGCKNSRTGTCRGCLACIVRCLRCGICIDNENEFEETFTLDSLCRSCQMDGDSPVAEK</sequence>
<dbReference type="EMBL" id="BQKI01000079">
    <property type="protein sequence ID" value="GJN27236.1"/>
    <property type="molecule type" value="Genomic_DNA"/>
</dbReference>
<dbReference type="InterPro" id="IPR050648">
    <property type="entry name" value="F-box_LRR-repeat"/>
</dbReference>
<dbReference type="PANTHER" id="PTHR13382:SF22">
    <property type="entry name" value="F-BOX PROTEIN SKIP14"/>
    <property type="match status" value="1"/>
</dbReference>
<name>A0AAV5EXA7_ELECO</name>
<dbReference type="AlphaFoldDB" id="A0AAV5EXA7"/>
<dbReference type="Gene3D" id="3.80.10.10">
    <property type="entry name" value="Ribonuclease Inhibitor"/>
    <property type="match status" value="1"/>
</dbReference>
<keyword evidence="2" id="KW-1185">Reference proteome</keyword>
<dbReference type="InterPro" id="IPR032675">
    <property type="entry name" value="LRR_dom_sf"/>
</dbReference>
<protein>
    <recommendedName>
        <fullName evidence="3">F-box protein</fullName>
    </recommendedName>
</protein>
<dbReference type="GO" id="GO:0005737">
    <property type="term" value="C:cytoplasm"/>
    <property type="evidence" value="ECO:0007669"/>
    <property type="project" value="TreeGrafter"/>
</dbReference>
<evidence type="ECO:0000313" key="2">
    <source>
        <dbReference type="Proteomes" id="UP001054889"/>
    </source>
</evidence>
<dbReference type="PANTHER" id="PTHR13382">
    <property type="entry name" value="MITOCHONDRIAL ATP SYNTHASE COUPLING FACTOR B"/>
    <property type="match status" value="1"/>
</dbReference>
<dbReference type="SUPFAM" id="SSF52047">
    <property type="entry name" value="RNI-like"/>
    <property type="match status" value="1"/>
</dbReference>
<organism evidence="1 2">
    <name type="scientific">Eleusine coracana subsp. coracana</name>
    <dbReference type="NCBI Taxonomy" id="191504"/>
    <lineage>
        <taxon>Eukaryota</taxon>
        <taxon>Viridiplantae</taxon>
        <taxon>Streptophyta</taxon>
        <taxon>Embryophyta</taxon>
        <taxon>Tracheophyta</taxon>
        <taxon>Spermatophyta</taxon>
        <taxon>Magnoliopsida</taxon>
        <taxon>Liliopsida</taxon>
        <taxon>Poales</taxon>
        <taxon>Poaceae</taxon>
        <taxon>PACMAD clade</taxon>
        <taxon>Chloridoideae</taxon>
        <taxon>Cynodonteae</taxon>
        <taxon>Eleusininae</taxon>
        <taxon>Eleusine</taxon>
    </lineage>
</organism>
<gene>
    <name evidence="1" type="primary">gb15237</name>
    <name evidence="1" type="ORF">PR202_gb15237</name>
</gene>
<evidence type="ECO:0008006" key="3">
    <source>
        <dbReference type="Google" id="ProtNLM"/>
    </source>
</evidence>
<evidence type="ECO:0000313" key="1">
    <source>
        <dbReference type="EMBL" id="GJN27236.1"/>
    </source>
</evidence>
<reference evidence="1" key="2">
    <citation type="submission" date="2021-12" db="EMBL/GenBank/DDBJ databases">
        <title>Resequencing data analysis of finger millet.</title>
        <authorList>
            <person name="Hatakeyama M."/>
            <person name="Aluri S."/>
            <person name="Balachadran M.T."/>
            <person name="Sivarajan S.R."/>
            <person name="Poveda L."/>
            <person name="Shimizu-Inatsugi R."/>
            <person name="Schlapbach R."/>
            <person name="Sreeman S.M."/>
            <person name="Shimizu K.K."/>
        </authorList>
    </citation>
    <scope>NUCLEOTIDE SEQUENCE</scope>
</reference>
<reference evidence="1" key="1">
    <citation type="journal article" date="2018" name="DNA Res.">
        <title>Multiple hybrid de novo genome assembly of finger millet, an orphan allotetraploid crop.</title>
        <authorList>
            <person name="Hatakeyama M."/>
            <person name="Aluri S."/>
            <person name="Balachadran M.T."/>
            <person name="Sivarajan S.R."/>
            <person name="Patrignani A."/>
            <person name="Gruter S."/>
            <person name="Poveda L."/>
            <person name="Shimizu-Inatsugi R."/>
            <person name="Baeten J."/>
            <person name="Francoijs K.J."/>
            <person name="Nataraja K.N."/>
            <person name="Reddy Y.A.N."/>
            <person name="Phadnis S."/>
            <person name="Ravikumar R.L."/>
            <person name="Schlapbach R."/>
            <person name="Sreeman S.M."/>
            <person name="Shimizu K.K."/>
        </authorList>
    </citation>
    <scope>NUCLEOTIDE SEQUENCE</scope>
</reference>
<dbReference type="Proteomes" id="UP001054889">
    <property type="component" value="Unassembled WGS sequence"/>
</dbReference>
<accession>A0AAV5EXA7</accession>
<comment type="caution">
    <text evidence="1">The sequence shown here is derived from an EMBL/GenBank/DDBJ whole genome shotgun (WGS) entry which is preliminary data.</text>
</comment>